<dbReference type="Proteomes" id="UP000830729">
    <property type="component" value="Chromosome"/>
</dbReference>
<organism evidence="1 2">
    <name type="scientific">Halorussus limi</name>
    <dbReference type="NCBI Taxonomy" id="2938695"/>
    <lineage>
        <taxon>Archaea</taxon>
        <taxon>Methanobacteriati</taxon>
        <taxon>Methanobacteriota</taxon>
        <taxon>Stenosarchaea group</taxon>
        <taxon>Halobacteria</taxon>
        <taxon>Halobacteriales</taxon>
        <taxon>Haladaptataceae</taxon>
        <taxon>Halorussus</taxon>
    </lineage>
</organism>
<evidence type="ECO:0000313" key="1">
    <source>
        <dbReference type="EMBL" id="UPV72731.1"/>
    </source>
</evidence>
<gene>
    <name evidence="1" type="ORF">M0R89_09235</name>
</gene>
<reference evidence="1 2" key="1">
    <citation type="submission" date="2022-04" db="EMBL/GenBank/DDBJ databases">
        <title>Diverse halophilic archaea isolated from saline environments.</title>
        <authorList>
            <person name="Cui H.-L."/>
        </authorList>
    </citation>
    <scope>NUCLEOTIDE SEQUENCE [LARGE SCALE GENOMIC DNA]</scope>
    <source>
        <strain evidence="1 2">XZYJT49</strain>
    </source>
</reference>
<sequence length="95" mass="11448">MVRKSVTIREDQAAFVEDTHLNFSSWARDKIKTWYEEGEEFPSSRKKRQAPMERKAIRIGENLDEFLYEERVNLSHFLQDRLDERMELERKLGGE</sequence>
<proteinExistence type="predicted"/>
<keyword evidence="2" id="KW-1185">Reference proteome</keyword>
<dbReference type="EMBL" id="CP096659">
    <property type="protein sequence ID" value="UPV72731.1"/>
    <property type="molecule type" value="Genomic_DNA"/>
</dbReference>
<accession>A0A8U0HPE1</accession>
<name>A0A8U0HPE1_9EURY</name>
<evidence type="ECO:0000313" key="2">
    <source>
        <dbReference type="Proteomes" id="UP000830729"/>
    </source>
</evidence>
<dbReference type="AlphaFoldDB" id="A0A8U0HPE1"/>
<dbReference type="KEGG" id="halx:M0R89_09235"/>
<dbReference type="RefSeq" id="WP_248648791.1">
    <property type="nucleotide sequence ID" value="NZ_CP096659.1"/>
</dbReference>
<protein>
    <submittedName>
        <fullName evidence="1">Uncharacterized protein</fullName>
    </submittedName>
</protein>
<dbReference type="GeneID" id="72185380"/>